<feature type="domain" description="EGF-like" evidence="9">
    <location>
        <begin position="233"/>
        <end position="268"/>
    </location>
</feature>
<dbReference type="PROSITE" id="PS01187">
    <property type="entry name" value="EGF_CA"/>
    <property type="match status" value="1"/>
</dbReference>
<evidence type="ECO:0000313" key="10">
    <source>
        <dbReference type="EMBL" id="KAK9754825.1"/>
    </source>
</evidence>
<dbReference type="Pfam" id="PF02210">
    <property type="entry name" value="Laminin_G_2"/>
    <property type="match status" value="1"/>
</dbReference>
<proteinExistence type="predicted"/>
<dbReference type="InterPro" id="IPR000152">
    <property type="entry name" value="EGF-type_Asp/Asn_hydroxyl_site"/>
</dbReference>
<dbReference type="SMART" id="SM00181">
    <property type="entry name" value="EGF"/>
    <property type="match status" value="4"/>
</dbReference>
<feature type="domain" description="EGF-like" evidence="9">
    <location>
        <begin position="270"/>
        <end position="306"/>
    </location>
</feature>
<accession>A0AAW1NAC4</accession>
<dbReference type="AlphaFoldDB" id="A0AAW1NAC4"/>
<dbReference type="Gene3D" id="2.10.25.10">
    <property type="entry name" value="Laminin"/>
    <property type="match status" value="4"/>
</dbReference>
<sequence>MQPSGNLMYAAGKVDYNILEIVNGAVQYRFELGSGEGVVRVSTIYVSDGKWHEIRLERDHNSARLIIDGVHTAQGSAPGISDILNLQSDEMYLGAEVHQHPSILGFEDIQRGFSGCMDDVRIARTSVPLHKSGDNSMAVLKRFANVEFSCDNNALVPPGACGSQPCMNGGTCKELPGGFECLCHARFQGKVCELDTDPCASTPCLYGGKCSPTIGGDYSCECMYRLSGKRCEYGKYCSPNPCKHGGVCEEGDEGPLCKCRFFTGDICEFDVNECESSPCQNGGTCINELGSFRCVCPPNTTGPYCGNSLYPSPIISSTFALTVEELIGILVGVMVLVILVLMYIFDGRRINWNINQIVLNSTRPHELAEYKRGSKLSNLEVNQRDIPVRSTRPSSYTATSQNENVLHYNSILNNLDSIRSYGSAGDELENVPRDYVRNLNLNNQTGGIGNNCESDKTAWADQMHLAQSFTEKPKIKNDFKISSPVNCDPPNRLYGGRSNTIANHKPMGPPTITTHSTDDDHRSVGSYHWDCSDWARHSQTLPNITEVPGSEIPDSSSFHSNESNESRCHHLPPQMLGQINPDRDIETLNEDLESEFMADSECDQHAASPSLNALDSGNEEFRFTTADTYVRHPNSYLPTHGYNIPSEAEGECLHSPGADSDDVEPYGFPSNRNRRKNCDDDIGSVITTLEERNSLLGGGYGSNSDMSTNLCEIEDSECETEQKPLNYLSGVQQTSV</sequence>
<evidence type="ECO:0000256" key="6">
    <source>
        <dbReference type="SAM" id="MobiDB-lite"/>
    </source>
</evidence>
<evidence type="ECO:0000313" key="11">
    <source>
        <dbReference type="Proteomes" id="UP001458880"/>
    </source>
</evidence>
<dbReference type="CDD" id="cd00054">
    <property type="entry name" value="EGF_CA"/>
    <property type="match status" value="4"/>
</dbReference>
<dbReference type="GO" id="GO:0048513">
    <property type="term" value="P:animal organ development"/>
    <property type="evidence" value="ECO:0007669"/>
    <property type="project" value="UniProtKB-ARBA"/>
</dbReference>
<dbReference type="Gene3D" id="2.60.120.200">
    <property type="match status" value="1"/>
</dbReference>
<evidence type="ECO:0000256" key="7">
    <source>
        <dbReference type="SAM" id="Phobius"/>
    </source>
</evidence>
<dbReference type="GO" id="GO:0030154">
    <property type="term" value="P:cell differentiation"/>
    <property type="evidence" value="ECO:0007669"/>
    <property type="project" value="UniProtKB-ARBA"/>
</dbReference>
<evidence type="ECO:0000256" key="2">
    <source>
        <dbReference type="ARBA" id="ARBA00022737"/>
    </source>
</evidence>
<protein>
    <submittedName>
        <fullName evidence="10">Laminin G domain</fullName>
    </submittedName>
</protein>
<evidence type="ECO:0000256" key="5">
    <source>
        <dbReference type="PROSITE-ProRule" id="PRU00076"/>
    </source>
</evidence>
<keyword evidence="1 5" id="KW-0245">EGF-like domain</keyword>
<dbReference type="GO" id="GO:0005509">
    <property type="term" value="F:calcium ion binding"/>
    <property type="evidence" value="ECO:0007669"/>
    <property type="project" value="InterPro"/>
</dbReference>
<gene>
    <name evidence="10" type="ORF">QE152_g1009</name>
</gene>
<dbReference type="SMART" id="SM00179">
    <property type="entry name" value="EGF_CA"/>
    <property type="match status" value="3"/>
</dbReference>
<evidence type="ECO:0000259" key="8">
    <source>
        <dbReference type="PROSITE" id="PS50025"/>
    </source>
</evidence>
<evidence type="ECO:0000259" key="9">
    <source>
        <dbReference type="PROSITE" id="PS50026"/>
    </source>
</evidence>
<dbReference type="GO" id="GO:0009653">
    <property type="term" value="P:anatomical structure morphogenesis"/>
    <property type="evidence" value="ECO:0007669"/>
    <property type="project" value="UniProtKB-ARBA"/>
</dbReference>
<feature type="disulfide bond" evidence="5">
    <location>
        <begin position="296"/>
        <end position="305"/>
    </location>
</feature>
<dbReference type="SUPFAM" id="SSF49899">
    <property type="entry name" value="Concanavalin A-like lectins/glucanases"/>
    <property type="match status" value="1"/>
</dbReference>
<dbReference type="FunFam" id="2.10.25.10:FF:000006">
    <property type="entry name" value="Versican core protein-like isoform 1"/>
    <property type="match status" value="1"/>
</dbReference>
<dbReference type="InterPro" id="IPR049883">
    <property type="entry name" value="NOTCH1_EGF-like"/>
</dbReference>
<dbReference type="SMART" id="SM00282">
    <property type="entry name" value="LamG"/>
    <property type="match status" value="1"/>
</dbReference>
<keyword evidence="4" id="KW-0325">Glycoprotein</keyword>
<keyword evidence="3 5" id="KW-1015">Disulfide bond</keyword>
<evidence type="ECO:0000256" key="3">
    <source>
        <dbReference type="ARBA" id="ARBA00023157"/>
    </source>
</evidence>
<dbReference type="InterPro" id="IPR013320">
    <property type="entry name" value="ConA-like_dom_sf"/>
</dbReference>
<dbReference type="PROSITE" id="PS50025">
    <property type="entry name" value="LAM_G_DOMAIN"/>
    <property type="match status" value="1"/>
</dbReference>
<dbReference type="InterPro" id="IPR001791">
    <property type="entry name" value="Laminin_G"/>
</dbReference>
<keyword evidence="7" id="KW-0812">Transmembrane</keyword>
<dbReference type="PANTHER" id="PTHR24049">
    <property type="entry name" value="CRUMBS FAMILY MEMBER"/>
    <property type="match status" value="1"/>
</dbReference>
<evidence type="ECO:0000256" key="1">
    <source>
        <dbReference type="ARBA" id="ARBA00022536"/>
    </source>
</evidence>
<dbReference type="Pfam" id="PF00008">
    <property type="entry name" value="EGF"/>
    <property type="match status" value="1"/>
</dbReference>
<dbReference type="PROSITE" id="PS50026">
    <property type="entry name" value="EGF_3"/>
    <property type="match status" value="4"/>
</dbReference>
<dbReference type="InterPro" id="IPR018097">
    <property type="entry name" value="EGF_Ca-bd_CS"/>
</dbReference>
<feature type="disulfide bond" evidence="5">
    <location>
        <begin position="222"/>
        <end position="231"/>
    </location>
</feature>
<dbReference type="PROSITE" id="PS00010">
    <property type="entry name" value="ASX_HYDROXYL"/>
    <property type="match status" value="1"/>
</dbReference>
<dbReference type="PROSITE" id="PS00022">
    <property type="entry name" value="EGF_1"/>
    <property type="match status" value="3"/>
</dbReference>
<feature type="domain" description="Laminin G" evidence="8">
    <location>
        <begin position="1"/>
        <end position="150"/>
    </location>
</feature>
<feature type="disulfide bond" evidence="5">
    <location>
        <begin position="183"/>
        <end position="192"/>
    </location>
</feature>
<dbReference type="SUPFAM" id="SSF57196">
    <property type="entry name" value="EGF/Laminin"/>
    <property type="match status" value="4"/>
</dbReference>
<feature type="region of interest" description="Disordered" evidence="6">
    <location>
        <begin position="546"/>
        <end position="567"/>
    </location>
</feature>
<evidence type="ECO:0000256" key="4">
    <source>
        <dbReference type="ARBA" id="ARBA00023180"/>
    </source>
</evidence>
<dbReference type="EMBL" id="JASPKY010000005">
    <property type="protein sequence ID" value="KAK9754825.1"/>
    <property type="molecule type" value="Genomic_DNA"/>
</dbReference>
<comment type="caution">
    <text evidence="5">Lacks conserved residue(s) required for the propagation of feature annotation.</text>
</comment>
<name>A0AAW1NAC4_POPJA</name>
<dbReference type="InterPro" id="IPR000742">
    <property type="entry name" value="EGF"/>
</dbReference>
<dbReference type="CDD" id="cd00110">
    <property type="entry name" value="LamG"/>
    <property type="match status" value="1"/>
</dbReference>
<keyword evidence="2" id="KW-0677">Repeat</keyword>
<dbReference type="Pfam" id="PF07645">
    <property type="entry name" value="EGF_CA"/>
    <property type="match status" value="1"/>
</dbReference>
<dbReference type="InterPro" id="IPR051022">
    <property type="entry name" value="Notch_Cell-Fate_Det"/>
</dbReference>
<reference evidence="10 11" key="1">
    <citation type="journal article" date="2024" name="BMC Genomics">
        <title>De novo assembly and annotation of Popillia japonica's genome with initial clues to its potential as an invasive pest.</title>
        <authorList>
            <person name="Cucini C."/>
            <person name="Boschi S."/>
            <person name="Funari R."/>
            <person name="Cardaioli E."/>
            <person name="Iannotti N."/>
            <person name="Marturano G."/>
            <person name="Paoli F."/>
            <person name="Bruttini M."/>
            <person name="Carapelli A."/>
            <person name="Frati F."/>
            <person name="Nardi F."/>
        </authorList>
    </citation>
    <scope>NUCLEOTIDE SEQUENCE [LARGE SCALE GENOMIC DNA]</scope>
    <source>
        <strain evidence="10">DMR45628</strain>
    </source>
</reference>
<feature type="domain" description="EGF-like" evidence="9">
    <location>
        <begin position="157"/>
        <end position="193"/>
    </location>
</feature>
<keyword evidence="7" id="KW-1133">Transmembrane helix</keyword>
<comment type="caution">
    <text evidence="10">The sequence shown here is derived from an EMBL/GenBank/DDBJ whole genome shotgun (WGS) entry which is preliminary data.</text>
</comment>
<dbReference type="InterPro" id="IPR001881">
    <property type="entry name" value="EGF-like_Ca-bd_dom"/>
</dbReference>
<feature type="domain" description="EGF-like" evidence="9">
    <location>
        <begin position="195"/>
        <end position="232"/>
    </location>
</feature>
<dbReference type="FunFam" id="2.10.25.10:FF:000125">
    <property type="entry name" value="Neurogenic locus notch protein-like"/>
    <property type="match status" value="1"/>
</dbReference>
<feature type="transmembrane region" description="Helical" evidence="7">
    <location>
        <begin position="326"/>
        <end position="345"/>
    </location>
</feature>
<keyword evidence="7" id="KW-0472">Membrane</keyword>
<keyword evidence="11" id="KW-1185">Reference proteome</keyword>
<organism evidence="10 11">
    <name type="scientific">Popillia japonica</name>
    <name type="common">Japanese beetle</name>
    <dbReference type="NCBI Taxonomy" id="7064"/>
    <lineage>
        <taxon>Eukaryota</taxon>
        <taxon>Metazoa</taxon>
        <taxon>Ecdysozoa</taxon>
        <taxon>Arthropoda</taxon>
        <taxon>Hexapoda</taxon>
        <taxon>Insecta</taxon>
        <taxon>Pterygota</taxon>
        <taxon>Neoptera</taxon>
        <taxon>Endopterygota</taxon>
        <taxon>Coleoptera</taxon>
        <taxon>Polyphaga</taxon>
        <taxon>Scarabaeiformia</taxon>
        <taxon>Scarabaeidae</taxon>
        <taxon>Rutelinae</taxon>
        <taxon>Popillia</taxon>
    </lineage>
</organism>
<dbReference type="Proteomes" id="UP001458880">
    <property type="component" value="Unassembled WGS sequence"/>
</dbReference>